<sequence length="254" mass="29943">MKSTNPNCLFVKSSWYSCNAENTNFFTLKTKENWYDKSYIVTPVNVNNCHWILVVVGPADKIMYYLDPLGGEVLKPVVDNLVEYLTFRFIAETATKMTDTWQLCDVMTTRFYPKQKDITSCGAFICLYDKMFVKQECFEGFIDSTRVRQLVLKEVVDEFYIQNENKPFGIKDIIRIDDLDSIVHSICTSSEVDRHDSFLKDPVAKKESFRWIWRKYIPAEEFQLLMLQLQKRYFISKRQLSKIEKLVCFLTPNN</sequence>
<keyword evidence="7" id="KW-1185">Reference proteome</keyword>
<evidence type="ECO:0000256" key="1">
    <source>
        <dbReference type="ARBA" id="ARBA00005234"/>
    </source>
</evidence>
<dbReference type="Pfam" id="PF02902">
    <property type="entry name" value="Peptidase_C48"/>
    <property type="match status" value="1"/>
</dbReference>
<protein>
    <recommendedName>
        <fullName evidence="5">Ubiquitin-like protease family profile domain-containing protein</fullName>
    </recommendedName>
</protein>
<dbReference type="EMBL" id="CACVKT020007518">
    <property type="protein sequence ID" value="CAC5408241.1"/>
    <property type="molecule type" value="Genomic_DNA"/>
</dbReference>
<evidence type="ECO:0000256" key="4">
    <source>
        <dbReference type="ARBA" id="ARBA00022807"/>
    </source>
</evidence>
<keyword evidence="4" id="KW-0788">Thiol protease</keyword>
<dbReference type="OrthoDB" id="10033651at2759"/>
<dbReference type="PANTHER" id="PTHR12606:SF141">
    <property type="entry name" value="GH15225P-RELATED"/>
    <property type="match status" value="1"/>
</dbReference>
<evidence type="ECO:0000256" key="2">
    <source>
        <dbReference type="ARBA" id="ARBA00022670"/>
    </source>
</evidence>
<dbReference type="GO" id="GO:0008234">
    <property type="term" value="F:cysteine-type peptidase activity"/>
    <property type="evidence" value="ECO:0007669"/>
    <property type="project" value="UniProtKB-KW"/>
</dbReference>
<gene>
    <name evidence="6" type="ORF">MCOR_41653</name>
</gene>
<dbReference type="InterPro" id="IPR038765">
    <property type="entry name" value="Papain-like_cys_pep_sf"/>
</dbReference>
<evidence type="ECO:0000313" key="7">
    <source>
        <dbReference type="Proteomes" id="UP000507470"/>
    </source>
</evidence>
<organism evidence="6 7">
    <name type="scientific">Mytilus coruscus</name>
    <name type="common">Sea mussel</name>
    <dbReference type="NCBI Taxonomy" id="42192"/>
    <lineage>
        <taxon>Eukaryota</taxon>
        <taxon>Metazoa</taxon>
        <taxon>Spiralia</taxon>
        <taxon>Lophotrochozoa</taxon>
        <taxon>Mollusca</taxon>
        <taxon>Bivalvia</taxon>
        <taxon>Autobranchia</taxon>
        <taxon>Pteriomorphia</taxon>
        <taxon>Mytilida</taxon>
        <taxon>Mytiloidea</taxon>
        <taxon>Mytilidae</taxon>
        <taxon>Mytilinae</taxon>
        <taxon>Mytilus</taxon>
    </lineage>
</organism>
<reference evidence="6 7" key="1">
    <citation type="submission" date="2020-06" db="EMBL/GenBank/DDBJ databases">
        <authorList>
            <person name="Li R."/>
            <person name="Bekaert M."/>
        </authorList>
    </citation>
    <scope>NUCLEOTIDE SEQUENCE [LARGE SCALE GENOMIC DNA]</scope>
    <source>
        <strain evidence="7">wild</strain>
    </source>
</reference>
<name>A0A6J8DL68_MYTCO</name>
<keyword evidence="3" id="KW-0378">Hydrolase</keyword>
<keyword evidence="2" id="KW-0645">Protease</keyword>
<dbReference type="PROSITE" id="PS50600">
    <property type="entry name" value="ULP_PROTEASE"/>
    <property type="match status" value="1"/>
</dbReference>
<dbReference type="AlphaFoldDB" id="A0A6J8DL68"/>
<comment type="similarity">
    <text evidence="1">Belongs to the peptidase C48 family.</text>
</comment>
<evidence type="ECO:0000259" key="5">
    <source>
        <dbReference type="PROSITE" id="PS50600"/>
    </source>
</evidence>
<evidence type="ECO:0000256" key="3">
    <source>
        <dbReference type="ARBA" id="ARBA00022801"/>
    </source>
</evidence>
<proteinExistence type="inferred from homology"/>
<feature type="domain" description="Ubiquitin-like protease family profile" evidence="5">
    <location>
        <begin position="1"/>
        <end position="132"/>
    </location>
</feature>
<dbReference type="SUPFAM" id="SSF54001">
    <property type="entry name" value="Cysteine proteinases"/>
    <property type="match status" value="1"/>
</dbReference>
<dbReference type="PANTHER" id="PTHR12606">
    <property type="entry name" value="SENTRIN/SUMO-SPECIFIC PROTEASE"/>
    <property type="match status" value="1"/>
</dbReference>
<evidence type="ECO:0000313" key="6">
    <source>
        <dbReference type="EMBL" id="CAC5408241.1"/>
    </source>
</evidence>
<dbReference type="InterPro" id="IPR003653">
    <property type="entry name" value="Peptidase_C48_C"/>
</dbReference>
<dbReference type="GO" id="GO:0006508">
    <property type="term" value="P:proteolysis"/>
    <property type="evidence" value="ECO:0007669"/>
    <property type="project" value="UniProtKB-KW"/>
</dbReference>
<dbReference type="Gene3D" id="3.40.395.10">
    <property type="entry name" value="Adenoviral Proteinase, Chain A"/>
    <property type="match status" value="1"/>
</dbReference>
<accession>A0A6J8DL68</accession>
<dbReference type="Proteomes" id="UP000507470">
    <property type="component" value="Unassembled WGS sequence"/>
</dbReference>